<feature type="domain" description="Endonuclease/exonuclease/phosphatase" evidence="1">
    <location>
        <begin position="67"/>
        <end position="203"/>
    </location>
</feature>
<dbReference type="AlphaFoldDB" id="A0A183TQA4"/>
<dbReference type="InterPro" id="IPR036691">
    <property type="entry name" value="Endo/exonu/phosph_ase_sf"/>
</dbReference>
<evidence type="ECO:0000313" key="3">
    <source>
        <dbReference type="Proteomes" id="UP000275846"/>
    </source>
</evidence>
<gene>
    <name evidence="2" type="ORF">SSLN_LOCUS18652</name>
</gene>
<dbReference type="Pfam" id="PF03372">
    <property type="entry name" value="Exo_endo_phos"/>
    <property type="match status" value="1"/>
</dbReference>
<dbReference type="Gene3D" id="3.60.10.10">
    <property type="entry name" value="Endonuclease/exonuclease/phosphatase"/>
    <property type="match status" value="1"/>
</dbReference>
<evidence type="ECO:0000259" key="1">
    <source>
        <dbReference type="Pfam" id="PF03372"/>
    </source>
</evidence>
<accession>A0A183TQA4</accession>
<dbReference type="SUPFAM" id="SSF56219">
    <property type="entry name" value="DNase I-like"/>
    <property type="match status" value="1"/>
</dbReference>
<organism evidence="4">
    <name type="scientific">Schistocephalus solidus</name>
    <name type="common">Tapeworm</name>
    <dbReference type="NCBI Taxonomy" id="70667"/>
    <lineage>
        <taxon>Eukaryota</taxon>
        <taxon>Metazoa</taxon>
        <taxon>Spiralia</taxon>
        <taxon>Lophotrochozoa</taxon>
        <taxon>Platyhelminthes</taxon>
        <taxon>Cestoda</taxon>
        <taxon>Eucestoda</taxon>
        <taxon>Diphyllobothriidea</taxon>
        <taxon>Diphyllobothriidae</taxon>
        <taxon>Schistocephalus</taxon>
    </lineage>
</organism>
<dbReference type="WBParaSite" id="SSLN_0001935701-mRNA-1">
    <property type="protein sequence ID" value="SSLN_0001935701-mRNA-1"/>
    <property type="gene ID" value="SSLN_0001935701"/>
</dbReference>
<proteinExistence type="predicted"/>
<evidence type="ECO:0000313" key="2">
    <source>
        <dbReference type="EMBL" id="VDM05038.1"/>
    </source>
</evidence>
<keyword evidence="3" id="KW-1185">Reference proteome</keyword>
<evidence type="ECO:0000313" key="4">
    <source>
        <dbReference type="WBParaSite" id="SSLN_0001935701-mRNA-1"/>
    </source>
</evidence>
<sequence length="304" mass="34789">MWQVLFGASVASSCERPSAHMLRVAAYAVQVMTGARYLFVFPTRFWPKAFLAWQSSHNSRNNRTEWRTALVARELAHYKVDIAALSETRFSEQGQLEEVGACYTFFWSGRSKAEGHDAVVAFAIRRDIVGCLPCLPQGINDRLISLRLPIRVSRFSTIIRTYSPPLTSYDDTKKRFHEELHALLVTVLKADKLIVLGDFNDTAINALLIEKHQLHKAYIGHPTAANKATFYRRRRLVRQRLRELQNAWMMHKAEEMQGYADRNEWKNFFAATKAVYETPVNGTAPLLSADGRTLLTEQTQILTR</sequence>
<dbReference type="Proteomes" id="UP000275846">
    <property type="component" value="Unassembled WGS sequence"/>
</dbReference>
<name>A0A183TQA4_SCHSO</name>
<dbReference type="GO" id="GO:0003824">
    <property type="term" value="F:catalytic activity"/>
    <property type="evidence" value="ECO:0007669"/>
    <property type="project" value="InterPro"/>
</dbReference>
<protein>
    <submittedName>
        <fullName evidence="4">Endo/exonuclease/phosphatase domain-containing protein</fullName>
    </submittedName>
</protein>
<reference evidence="2 3" key="2">
    <citation type="submission" date="2018-11" db="EMBL/GenBank/DDBJ databases">
        <authorList>
            <consortium name="Pathogen Informatics"/>
        </authorList>
    </citation>
    <scope>NUCLEOTIDE SEQUENCE [LARGE SCALE GENOMIC DNA]</scope>
    <source>
        <strain evidence="2 3">NST_G2</strain>
    </source>
</reference>
<reference evidence="4" key="1">
    <citation type="submission" date="2016-06" db="UniProtKB">
        <authorList>
            <consortium name="WormBaseParasite"/>
        </authorList>
    </citation>
    <scope>IDENTIFICATION</scope>
</reference>
<dbReference type="InterPro" id="IPR005135">
    <property type="entry name" value="Endo/exonuclease/phosphatase"/>
</dbReference>
<dbReference type="EMBL" id="UYSU01044927">
    <property type="protein sequence ID" value="VDM05038.1"/>
    <property type="molecule type" value="Genomic_DNA"/>
</dbReference>